<dbReference type="Proteomes" id="UP000515908">
    <property type="component" value="Chromosome 01"/>
</dbReference>
<gene>
    <name evidence="2" type="ORF">ADEAN_000034600</name>
</gene>
<dbReference type="PANTHER" id="PTHR43215:SF14">
    <property type="entry name" value="RADIAL SPOKE HEAD 1 HOMOLOG"/>
    <property type="match status" value="1"/>
</dbReference>
<dbReference type="Pfam" id="PF02493">
    <property type="entry name" value="MORN"/>
    <property type="match status" value="6"/>
</dbReference>
<dbReference type="Gene3D" id="2.20.110.10">
    <property type="entry name" value="Histone H3 K4-specific methyltransferase SET7/9 N-terminal domain"/>
    <property type="match status" value="3"/>
</dbReference>
<dbReference type="AlphaFoldDB" id="A0A7G2BZM0"/>
<proteinExistence type="predicted"/>
<evidence type="ECO:0000313" key="2">
    <source>
        <dbReference type="EMBL" id="CAD2212910.1"/>
    </source>
</evidence>
<keyword evidence="1" id="KW-0677">Repeat</keyword>
<evidence type="ECO:0000256" key="1">
    <source>
        <dbReference type="ARBA" id="ARBA00022737"/>
    </source>
</evidence>
<protein>
    <submittedName>
        <fullName evidence="2">MORN repeat, putative</fullName>
    </submittedName>
</protein>
<accession>A0A7G2BZM0</accession>
<dbReference type="SMART" id="SM00698">
    <property type="entry name" value="MORN"/>
    <property type="match status" value="7"/>
</dbReference>
<organism evidence="2 3">
    <name type="scientific">Angomonas deanei</name>
    <dbReference type="NCBI Taxonomy" id="59799"/>
    <lineage>
        <taxon>Eukaryota</taxon>
        <taxon>Discoba</taxon>
        <taxon>Euglenozoa</taxon>
        <taxon>Kinetoplastea</taxon>
        <taxon>Metakinetoplastina</taxon>
        <taxon>Trypanosomatida</taxon>
        <taxon>Trypanosomatidae</taxon>
        <taxon>Strigomonadinae</taxon>
        <taxon>Angomonas</taxon>
    </lineage>
</organism>
<name>A0A7G2BZM0_9TRYP</name>
<dbReference type="InterPro" id="IPR003409">
    <property type="entry name" value="MORN"/>
</dbReference>
<keyword evidence="3" id="KW-1185">Reference proteome</keyword>
<dbReference type="SUPFAM" id="SSF82185">
    <property type="entry name" value="Histone H3 K4-specific methyltransferase SET7/9 N-terminal domain"/>
    <property type="match status" value="2"/>
</dbReference>
<sequence>MSDNGEVKTLTYKSGAVYEGTFDSDNNRSGRGHWRHPNGETYEGEYRKNTMHGLGIYLHADTGKCYLGRWDMGVMQGRGVYYFDKQKLAAYIGHYTNDKKDEDGYYRYESGVVTFQRWSSGTLSSEREATPLEVVESAIEEKDICERVRLVAPKELGEVPPPSDIRTFQFPTGPTYTGQYCGTKKHGQGYWLHPDGDSYEGQFEYNKHQGWGVYITGRNGKRYVGQWKDAKMNGVGVYFFNPEETEYFIGMYRDDKKHGRGMYHFSDKGNSMVQLWDNGTLEQESPADAKLESDFNEALKRIVECVKPFAPNYVSRFQA</sequence>
<dbReference type="EMBL" id="LR877145">
    <property type="protein sequence ID" value="CAD2212910.1"/>
    <property type="molecule type" value="Genomic_DNA"/>
</dbReference>
<dbReference type="FunFam" id="2.20.110.10:FF:000022">
    <property type="entry name" value="MORN repeat, putative"/>
    <property type="match status" value="1"/>
</dbReference>
<dbReference type="PANTHER" id="PTHR43215">
    <property type="entry name" value="RADIAL SPOKE HEAD 1 HOMOLOG"/>
    <property type="match status" value="1"/>
</dbReference>
<evidence type="ECO:0000313" key="3">
    <source>
        <dbReference type="Proteomes" id="UP000515908"/>
    </source>
</evidence>
<reference evidence="2 3" key="1">
    <citation type="submission" date="2020-08" db="EMBL/GenBank/DDBJ databases">
        <authorList>
            <person name="Newling K."/>
            <person name="Davey J."/>
            <person name="Forrester S."/>
        </authorList>
    </citation>
    <scope>NUCLEOTIDE SEQUENCE [LARGE SCALE GENOMIC DNA]</scope>
    <source>
        <strain evidence="3">Crithidia deanei Carvalho (ATCC PRA-265)</strain>
    </source>
</reference>
<dbReference type="OrthoDB" id="270720at2759"/>
<dbReference type="VEuPathDB" id="TriTrypDB:ADEAN_000034600"/>